<evidence type="ECO:0000313" key="1">
    <source>
        <dbReference type="EMBL" id="KAJ8797492.1"/>
    </source>
</evidence>
<protein>
    <submittedName>
        <fullName evidence="1">Uncharacterized protein</fullName>
    </submittedName>
</protein>
<gene>
    <name evidence="1" type="ORF">J1605_017365</name>
</gene>
<reference evidence="1 2" key="1">
    <citation type="submission" date="2022-11" db="EMBL/GenBank/DDBJ databases">
        <title>Whole genome sequence of Eschrichtius robustus ER-17-0199.</title>
        <authorList>
            <person name="Bruniche-Olsen A."/>
            <person name="Black A.N."/>
            <person name="Fields C.J."/>
            <person name="Walden K."/>
            <person name="Dewoody J.A."/>
        </authorList>
    </citation>
    <scope>NUCLEOTIDE SEQUENCE [LARGE SCALE GENOMIC DNA]</scope>
    <source>
        <strain evidence="1">ER-17-0199</strain>
        <tissue evidence="1">Blubber</tissue>
    </source>
</reference>
<accession>A0AB34HXF3</accession>
<sequence>MAVSGWLDFLQSFWLPQRVFQEDKLHGASAYQASVLVTLANVTLTRLCPWNSSHCGNSGQNSHSKDRGVGEEPLIARVQFEGQPVVMSS</sequence>
<comment type="caution">
    <text evidence="1">The sequence shown here is derived from an EMBL/GenBank/DDBJ whole genome shotgun (WGS) entry which is preliminary data.</text>
</comment>
<evidence type="ECO:0000313" key="2">
    <source>
        <dbReference type="Proteomes" id="UP001159641"/>
    </source>
</evidence>
<dbReference type="Proteomes" id="UP001159641">
    <property type="component" value="Unassembled WGS sequence"/>
</dbReference>
<proteinExistence type="predicted"/>
<organism evidence="1 2">
    <name type="scientific">Eschrichtius robustus</name>
    <name type="common">California gray whale</name>
    <name type="synonym">Eschrichtius gibbosus</name>
    <dbReference type="NCBI Taxonomy" id="9764"/>
    <lineage>
        <taxon>Eukaryota</taxon>
        <taxon>Metazoa</taxon>
        <taxon>Chordata</taxon>
        <taxon>Craniata</taxon>
        <taxon>Vertebrata</taxon>
        <taxon>Euteleostomi</taxon>
        <taxon>Mammalia</taxon>
        <taxon>Eutheria</taxon>
        <taxon>Laurasiatheria</taxon>
        <taxon>Artiodactyla</taxon>
        <taxon>Whippomorpha</taxon>
        <taxon>Cetacea</taxon>
        <taxon>Mysticeti</taxon>
        <taxon>Eschrichtiidae</taxon>
        <taxon>Eschrichtius</taxon>
    </lineage>
</organism>
<dbReference type="AlphaFoldDB" id="A0AB34HXF3"/>
<dbReference type="EMBL" id="JAIQCJ010000214">
    <property type="protein sequence ID" value="KAJ8797492.1"/>
    <property type="molecule type" value="Genomic_DNA"/>
</dbReference>
<keyword evidence="2" id="KW-1185">Reference proteome</keyword>
<name>A0AB34HXF3_ESCRO</name>